<dbReference type="Pfam" id="PF13193">
    <property type="entry name" value="AMP-binding_C"/>
    <property type="match status" value="1"/>
</dbReference>
<feature type="domain" description="AMP-dependent synthetase/ligase" evidence="5">
    <location>
        <begin position="34"/>
        <end position="393"/>
    </location>
</feature>
<dbReference type="EC" id="6.2.1.12" evidence="7"/>
<comment type="similarity">
    <text evidence="1">Belongs to the ATP-dependent AMP-binding enzyme family.</text>
</comment>
<proteinExistence type="evidence at transcript level"/>
<dbReference type="PANTHER" id="PTHR24096:SF425">
    <property type="entry name" value="4-COUMARATE--COA LIGASE-LIKE 7"/>
    <property type="match status" value="1"/>
</dbReference>
<dbReference type="GO" id="GO:0016207">
    <property type="term" value="F:4-coumarate-CoA ligase activity"/>
    <property type="evidence" value="ECO:0007669"/>
    <property type="project" value="UniProtKB-EC"/>
</dbReference>
<evidence type="ECO:0000256" key="2">
    <source>
        <dbReference type="ARBA" id="ARBA00022598"/>
    </source>
</evidence>
<dbReference type="EMBL" id="KJ595568">
    <property type="protein sequence ID" value="AIA24410.1"/>
    <property type="molecule type" value="mRNA"/>
</dbReference>
<dbReference type="FunFam" id="3.40.50.12780:FF:000003">
    <property type="entry name" value="Long-chain-fatty-acid--CoA ligase FadD"/>
    <property type="match status" value="1"/>
</dbReference>
<dbReference type="InterPro" id="IPR045851">
    <property type="entry name" value="AMP-bd_C_sf"/>
</dbReference>
<keyword evidence="4" id="KW-0067">ATP-binding</keyword>
<reference evidence="7" key="1">
    <citation type="submission" date="2014-03" db="EMBL/GenBank/DDBJ databases">
        <authorList>
            <person name="Kumari A."/>
            <person name="Kumar S."/>
        </authorList>
    </citation>
    <scope>NUCLEOTIDE SEQUENCE</scope>
</reference>
<accession>A0A059XSM2</accession>
<dbReference type="SUPFAM" id="SSF56801">
    <property type="entry name" value="Acetyl-CoA synthetase-like"/>
    <property type="match status" value="1"/>
</dbReference>
<feature type="domain" description="AMP-binding enzyme C-terminal" evidence="6">
    <location>
        <begin position="444"/>
        <end position="519"/>
    </location>
</feature>
<dbReference type="InterPro" id="IPR025110">
    <property type="entry name" value="AMP-bd_C"/>
</dbReference>
<keyword evidence="3" id="KW-0547">Nucleotide-binding</keyword>
<evidence type="ECO:0000256" key="1">
    <source>
        <dbReference type="ARBA" id="ARBA00006432"/>
    </source>
</evidence>
<dbReference type="Pfam" id="PF00501">
    <property type="entry name" value="AMP-binding"/>
    <property type="match status" value="1"/>
</dbReference>
<dbReference type="AlphaFoldDB" id="A0A059XSM2"/>
<evidence type="ECO:0000256" key="4">
    <source>
        <dbReference type="ARBA" id="ARBA00022840"/>
    </source>
</evidence>
<dbReference type="PANTHER" id="PTHR24096">
    <property type="entry name" value="LONG-CHAIN-FATTY-ACID--COA LIGASE"/>
    <property type="match status" value="1"/>
</dbReference>
<dbReference type="InterPro" id="IPR020845">
    <property type="entry name" value="AMP-binding_CS"/>
</dbReference>
<dbReference type="CDD" id="cd05904">
    <property type="entry name" value="4CL"/>
    <property type="match status" value="1"/>
</dbReference>
<dbReference type="FunFam" id="3.30.300.30:FF:000007">
    <property type="entry name" value="4-coumarate--CoA ligase 2"/>
    <property type="match status" value="1"/>
</dbReference>
<keyword evidence="2 7" id="KW-0436">Ligase</keyword>
<dbReference type="Gene3D" id="3.30.300.30">
    <property type="match status" value="1"/>
</dbReference>
<name>A0A059XSM2_SINHE</name>
<evidence type="ECO:0000313" key="7">
    <source>
        <dbReference type="EMBL" id="AIA24410.1"/>
    </source>
</evidence>
<organism evidence="7">
    <name type="scientific">Sinopodophyllum hexandrum</name>
    <name type="common">Himalayan may apple</name>
    <name type="synonym">Podophyllum hexandrum</name>
    <dbReference type="NCBI Taxonomy" id="93608"/>
    <lineage>
        <taxon>Eukaryota</taxon>
        <taxon>Viridiplantae</taxon>
        <taxon>Streptophyta</taxon>
        <taxon>Embryophyta</taxon>
        <taxon>Tracheophyta</taxon>
        <taxon>Spermatophyta</taxon>
        <taxon>Magnoliopsida</taxon>
        <taxon>Ranunculales</taxon>
        <taxon>Berberidaceae</taxon>
        <taxon>Podophylloideae</taxon>
        <taxon>Podophylleae</taxon>
        <taxon>Sinopodophyllum</taxon>
    </lineage>
</organism>
<sequence>MEKSGYGRDGIYRSLRPPLTLPTNPNLSMISFLFRNSNSYPNQLALIDSDSNKTLTFHQFKSTVAKISHSLIQLGIKKGDVVLIFAPNSIKFPLCFFSVIALGAIATTTNPLYTVGELSKQIKDSNPKLIITILPLLDKVKSFNTLLGSRDSSPVSNSTITYFDDLLSMAGEAEFPKVSTKQTDIAALLYSSGTTGVSKGVVLTHRNFISAALQVTSDQDFYGEMHNVFMCFLPMFHVYGLSIITFAQLQRGNAVVSMGEMFLRAVERYKVTHVPVVPPVVIALAKQSLVKKYDLSSVKQLCSGAAPLGKDLMKECARILPHVDIIQGYGLTETCGIASLENAKVGVRHSGAAGMLIPGTESKIVSVDTMQPLPPNQLGEVWIRGPNVMQGYYNNPQATKLPLDKQGWLRTGDLGYFDEQGQLFIVDRIKELIKCKGFQVAPAELEGLLLPPPEILDAVVIPFPDAEAGEVPIAYVVRSPNSSLNEEDVQNFIAKQVAPFKKLRRVTFLNTVPKSASGKILRRELIEKVRSKL</sequence>
<evidence type="ECO:0000256" key="3">
    <source>
        <dbReference type="ARBA" id="ARBA00022741"/>
    </source>
</evidence>
<dbReference type="InterPro" id="IPR000873">
    <property type="entry name" value="AMP-dep_synth/lig_dom"/>
</dbReference>
<dbReference type="InterPro" id="IPR042099">
    <property type="entry name" value="ANL_N_sf"/>
</dbReference>
<protein>
    <submittedName>
        <fullName evidence="7">4-coumarate-CoA ligase</fullName>
        <ecNumber evidence="7">6.2.1.12</ecNumber>
    </submittedName>
</protein>
<dbReference type="GO" id="GO:0005524">
    <property type="term" value="F:ATP binding"/>
    <property type="evidence" value="ECO:0007669"/>
    <property type="project" value="UniProtKB-KW"/>
</dbReference>
<dbReference type="Gene3D" id="3.40.50.12780">
    <property type="entry name" value="N-terminal domain of ligase-like"/>
    <property type="match status" value="1"/>
</dbReference>
<evidence type="ECO:0000259" key="6">
    <source>
        <dbReference type="Pfam" id="PF13193"/>
    </source>
</evidence>
<dbReference type="PROSITE" id="PS00455">
    <property type="entry name" value="AMP_BINDING"/>
    <property type="match status" value="1"/>
</dbReference>
<evidence type="ECO:0000259" key="5">
    <source>
        <dbReference type="Pfam" id="PF00501"/>
    </source>
</evidence>